<dbReference type="KEGG" id="hdn:Hden_0983"/>
<feature type="domain" description="Rap1a immunity protein" evidence="1">
    <location>
        <begin position="55"/>
        <end position="134"/>
    </location>
</feature>
<dbReference type="EMBL" id="CP002083">
    <property type="protein sequence ID" value="ADJ22797.1"/>
    <property type="molecule type" value="Genomic_DNA"/>
</dbReference>
<protein>
    <recommendedName>
        <fullName evidence="1">Rap1a immunity protein domain-containing protein</fullName>
    </recommendedName>
</protein>
<dbReference type="AlphaFoldDB" id="D8JUY1"/>
<evidence type="ECO:0000313" key="2">
    <source>
        <dbReference type="EMBL" id="ADJ22797.1"/>
    </source>
</evidence>
<dbReference type="RefSeq" id="WP_013215012.1">
    <property type="nucleotide sequence ID" value="NC_014313.1"/>
</dbReference>
<evidence type="ECO:0000259" key="1">
    <source>
        <dbReference type="Pfam" id="PF18602"/>
    </source>
</evidence>
<dbReference type="Pfam" id="PF18602">
    <property type="entry name" value="Rap1a"/>
    <property type="match status" value="1"/>
</dbReference>
<dbReference type="InterPro" id="IPR041238">
    <property type="entry name" value="Rap1a"/>
</dbReference>
<keyword evidence="3" id="KW-1185">Reference proteome</keyword>
<organism evidence="2 3">
    <name type="scientific">Hyphomicrobium denitrificans (strain ATCC 51888 / DSM 1869 / NCIMB 11706 / TK 0415)</name>
    <dbReference type="NCBI Taxonomy" id="582899"/>
    <lineage>
        <taxon>Bacteria</taxon>
        <taxon>Pseudomonadati</taxon>
        <taxon>Pseudomonadota</taxon>
        <taxon>Alphaproteobacteria</taxon>
        <taxon>Hyphomicrobiales</taxon>
        <taxon>Hyphomicrobiaceae</taxon>
        <taxon>Hyphomicrobium</taxon>
    </lineage>
</organism>
<evidence type="ECO:0000313" key="3">
    <source>
        <dbReference type="Proteomes" id="UP000002033"/>
    </source>
</evidence>
<reference evidence="3" key="1">
    <citation type="journal article" date="2011" name="J. Bacteriol.">
        <title>Genome sequences of eight morphologically diverse alphaproteobacteria.</title>
        <authorList>
            <consortium name="US DOE Joint Genome Institute"/>
            <person name="Brown P.J."/>
            <person name="Kysela D.T."/>
            <person name="Buechlein A."/>
            <person name="Hemmerich C."/>
            <person name="Brun Y.V."/>
        </authorList>
    </citation>
    <scope>NUCLEOTIDE SEQUENCE [LARGE SCALE GENOMIC DNA]</scope>
    <source>
        <strain evidence="3">ATCC 51888 / DSM 1869 / NCIB 11706 / TK 0415</strain>
    </source>
</reference>
<accession>D8JUY1</accession>
<dbReference type="HOGENOM" id="CLU_1945846_0_0_5"/>
<dbReference type="Proteomes" id="UP000002033">
    <property type="component" value="Chromosome"/>
</dbReference>
<proteinExistence type="predicted"/>
<sequence length="140" mass="15617">MDLTFQTLDPNDSGLGRTYPKDSSLAKIFSIVALCVLMLQATPVSAEPDVHTAKFWLPHCQKSDMACIGYLQALLDINNLERENGYHVQWCAPEIIKLEDLRVVIVRKLKAEPDSLSSPFVRVATNALISAYPCLEDLIK</sequence>
<name>D8JUY1_HYPDA</name>
<gene>
    <name evidence="2" type="ordered locus">Hden_0983</name>
</gene>
<dbReference type="STRING" id="582899.Hden_0983"/>